<dbReference type="eggNOG" id="COG0249">
    <property type="taxonomic scope" value="Bacteria"/>
</dbReference>
<gene>
    <name evidence="6" type="ordered locus">THA_427</name>
</gene>
<proteinExistence type="predicted"/>
<reference evidence="6 7" key="1">
    <citation type="journal article" date="2009" name="J. Bacteriol.">
        <title>The genome of Thermosipho africanus TCF52B: lateral genetic connections to the Firmicutes and Archaea.</title>
        <authorList>
            <person name="Nesboe C.L."/>
            <person name="Bapteste E."/>
            <person name="Curtis B."/>
            <person name="Dahle H."/>
            <person name="Lopez P."/>
            <person name="Macleod D."/>
            <person name="Dlutek M."/>
            <person name="Bowman S."/>
            <person name="Zhaxybayeva O."/>
            <person name="Birkeland N.-K."/>
            <person name="Doolittle W.F."/>
        </authorList>
    </citation>
    <scope>NUCLEOTIDE SEQUENCE [LARGE SCALE GENOMIC DNA]</scope>
    <source>
        <strain evidence="6 7">TCF52B</strain>
    </source>
</reference>
<dbReference type="GO" id="GO:0030983">
    <property type="term" value="F:mismatched DNA binding"/>
    <property type="evidence" value="ECO:0007669"/>
    <property type="project" value="InterPro"/>
</dbReference>
<accession>B7IFQ6</accession>
<evidence type="ECO:0000256" key="3">
    <source>
        <dbReference type="ARBA" id="ARBA00023125"/>
    </source>
</evidence>
<evidence type="ECO:0000259" key="5">
    <source>
        <dbReference type="SMART" id="SM00534"/>
    </source>
</evidence>
<feature type="domain" description="DNA mismatch repair proteins mutS family" evidence="5">
    <location>
        <begin position="253"/>
        <end position="446"/>
    </location>
</feature>
<dbReference type="OrthoDB" id="9777812at2"/>
<keyword evidence="4" id="KW-0175">Coiled coil</keyword>
<name>B7IFQ6_THEAB</name>
<dbReference type="InterPro" id="IPR045076">
    <property type="entry name" value="MutS"/>
</dbReference>
<dbReference type="GO" id="GO:0006298">
    <property type="term" value="P:mismatch repair"/>
    <property type="evidence" value="ECO:0007669"/>
    <property type="project" value="InterPro"/>
</dbReference>
<dbReference type="PANTHER" id="PTHR11361">
    <property type="entry name" value="DNA MISMATCH REPAIR PROTEIN MUTS FAMILY MEMBER"/>
    <property type="match status" value="1"/>
</dbReference>
<sequence>MNTGFEYIRKQLDFSSPLGKKAFENIKIINSKEEIEKNLQAIEVFNNIEEKNIEKIKQILSHIQDIEETIKKLNFECTLDEIELFQIKVFSIFSQDLLKLLNTLEIYNIFNLENIEEVIEILDPRGERLPTFYIYEEYDKNLKEIRKIKESENDESKLLEILSREKEIEREICEKLSKKLHKFSNKLLKNFRIISFLDLSISKYELSKKLNLKMPQINSSFEIIYEKLFNPEVENLLNERGKKFQKIDITLNPGTQIITGANMGGKTVLLRTIALSQMMFQMGFYVPAEFSKLPIFDEIFFVSGDFQNIKLGLSSFAAEMEIINNIYNEIKSGKKILILLDEPARTTNPTEGSAIVKTISNLFNRGNVICVISTHFDNVIDKEMRHLRVKGLKDVEKIDPSKDIQDYFDYSVEEVQLYNPPKEALKILKILKIDNDIVSKVEEVLTDEKQIRS</sequence>
<dbReference type="Pfam" id="PF00488">
    <property type="entry name" value="MutS_V"/>
    <property type="match status" value="1"/>
</dbReference>
<feature type="coiled-coil region" evidence="4">
    <location>
        <begin position="135"/>
        <end position="179"/>
    </location>
</feature>
<dbReference type="SUPFAM" id="SSF48334">
    <property type="entry name" value="DNA repair protein MutS, domain III"/>
    <property type="match status" value="1"/>
</dbReference>
<protein>
    <submittedName>
        <fullName evidence="6">DNA mismatch repair protein MutS</fullName>
    </submittedName>
</protein>
<dbReference type="Gene3D" id="3.40.50.300">
    <property type="entry name" value="P-loop containing nucleotide triphosphate hydrolases"/>
    <property type="match status" value="1"/>
</dbReference>
<dbReference type="SMART" id="SM00534">
    <property type="entry name" value="MUTSac"/>
    <property type="match status" value="1"/>
</dbReference>
<evidence type="ECO:0000313" key="6">
    <source>
        <dbReference type="EMBL" id="ACJ74920.1"/>
    </source>
</evidence>
<dbReference type="InterPro" id="IPR036187">
    <property type="entry name" value="DNA_mismatch_repair_MutS_sf"/>
</dbReference>
<evidence type="ECO:0000313" key="7">
    <source>
        <dbReference type="Proteomes" id="UP000002453"/>
    </source>
</evidence>
<keyword evidence="1" id="KW-0547">Nucleotide-binding</keyword>
<dbReference type="AlphaFoldDB" id="B7IFQ6"/>
<dbReference type="RefSeq" id="WP_012579572.1">
    <property type="nucleotide sequence ID" value="NC_011653.1"/>
</dbReference>
<dbReference type="STRING" id="484019.THA_427"/>
<dbReference type="InterPro" id="IPR000432">
    <property type="entry name" value="DNA_mismatch_repair_MutS_C"/>
</dbReference>
<keyword evidence="7" id="KW-1185">Reference proteome</keyword>
<dbReference type="EMBL" id="CP001185">
    <property type="protein sequence ID" value="ACJ74920.1"/>
    <property type="molecule type" value="Genomic_DNA"/>
</dbReference>
<dbReference type="Proteomes" id="UP000002453">
    <property type="component" value="Chromosome"/>
</dbReference>
<evidence type="ECO:0000256" key="1">
    <source>
        <dbReference type="ARBA" id="ARBA00022741"/>
    </source>
</evidence>
<dbReference type="SUPFAM" id="SSF52540">
    <property type="entry name" value="P-loop containing nucleoside triphosphate hydrolases"/>
    <property type="match status" value="1"/>
</dbReference>
<dbReference type="GO" id="GO:0140664">
    <property type="term" value="F:ATP-dependent DNA damage sensor activity"/>
    <property type="evidence" value="ECO:0007669"/>
    <property type="project" value="InterPro"/>
</dbReference>
<dbReference type="PANTHER" id="PTHR11361:SF14">
    <property type="entry name" value="DNA MISMATCH REPAIR PROTEIN MUTS, TYPE 2"/>
    <property type="match status" value="1"/>
</dbReference>
<evidence type="ECO:0000256" key="2">
    <source>
        <dbReference type="ARBA" id="ARBA00022840"/>
    </source>
</evidence>
<dbReference type="InterPro" id="IPR027417">
    <property type="entry name" value="P-loop_NTPase"/>
</dbReference>
<organism evidence="6 7">
    <name type="scientific">Thermosipho africanus (strain TCF52B)</name>
    <dbReference type="NCBI Taxonomy" id="484019"/>
    <lineage>
        <taxon>Bacteria</taxon>
        <taxon>Thermotogati</taxon>
        <taxon>Thermotogota</taxon>
        <taxon>Thermotogae</taxon>
        <taxon>Thermotogales</taxon>
        <taxon>Fervidobacteriaceae</taxon>
        <taxon>Thermosipho</taxon>
    </lineage>
</organism>
<evidence type="ECO:0000256" key="4">
    <source>
        <dbReference type="SAM" id="Coils"/>
    </source>
</evidence>
<dbReference type="KEGG" id="taf:THA_427"/>
<keyword evidence="3" id="KW-0238">DNA-binding</keyword>
<dbReference type="GO" id="GO:0005524">
    <property type="term" value="F:ATP binding"/>
    <property type="evidence" value="ECO:0007669"/>
    <property type="project" value="UniProtKB-KW"/>
</dbReference>
<dbReference type="HOGENOM" id="CLU_041770_0_0_0"/>
<keyword evidence="2" id="KW-0067">ATP-binding</keyword>